<feature type="region of interest" description="Disordered" evidence="1">
    <location>
        <begin position="1"/>
        <end position="34"/>
    </location>
</feature>
<name>Q0ASU5_MARMM</name>
<gene>
    <name evidence="2" type="ordered locus">Mmar10_0349</name>
</gene>
<dbReference type="eggNOG" id="ENOG5031E6R">
    <property type="taxonomic scope" value="Bacteria"/>
</dbReference>
<evidence type="ECO:0000313" key="3">
    <source>
        <dbReference type="Proteomes" id="UP000001964"/>
    </source>
</evidence>
<evidence type="ECO:0008006" key="4">
    <source>
        <dbReference type="Google" id="ProtNLM"/>
    </source>
</evidence>
<dbReference type="EMBL" id="CP000449">
    <property type="protein sequence ID" value="ABI64642.1"/>
    <property type="molecule type" value="Genomic_DNA"/>
</dbReference>
<dbReference type="AlphaFoldDB" id="Q0ASU5"/>
<accession>Q0ASU5</accession>
<evidence type="ECO:0000256" key="1">
    <source>
        <dbReference type="SAM" id="MobiDB-lite"/>
    </source>
</evidence>
<feature type="compositionally biased region" description="Basic residues" evidence="1">
    <location>
        <begin position="1"/>
        <end position="21"/>
    </location>
</feature>
<evidence type="ECO:0000313" key="2">
    <source>
        <dbReference type="EMBL" id="ABI64642.1"/>
    </source>
</evidence>
<keyword evidence="3" id="KW-1185">Reference proteome</keyword>
<dbReference type="STRING" id="394221.Mmar10_0349"/>
<sequence>MTNVGHKKRIAPRRRPRHPRPMTRPSPLQNRVTPTGEICAHAARGTLMGNRGILHDERQQLGTARWKHQAWVTCTLAFKARRRDLMKPGNYTELFFTDEAVALAAGHRPCGECRREDFNRFRDAFAKAHPDLPHRAPDMDRLMHKARVVSRSRAQVTYEAMLSDLPEGVFFRVAPAGGPLVRWQGKVLAWSFEGYSAGPDALPERVEVLTPEPTVKAIAAGYVPVCIATG</sequence>
<proteinExistence type="predicted"/>
<protein>
    <recommendedName>
        <fullName evidence="4">Metal binding Ada-like protein</fullName>
    </recommendedName>
</protein>
<reference evidence="2 3" key="1">
    <citation type="submission" date="2006-08" db="EMBL/GenBank/DDBJ databases">
        <title>Complete sequence of Maricaulis maris MCS10.</title>
        <authorList>
            <consortium name="US DOE Joint Genome Institute"/>
            <person name="Copeland A."/>
            <person name="Lucas S."/>
            <person name="Lapidus A."/>
            <person name="Barry K."/>
            <person name="Detter J.C."/>
            <person name="Glavina del Rio T."/>
            <person name="Hammon N."/>
            <person name="Israni S."/>
            <person name="Dalin E."/>
            <person name="Tice H."/>
            <person name="Pitluck S."/>
            <person name="Saunders E."/>
            <person name="Brettin T."/>
            <person name="Bruce D."/>
            <person name="Han C."/>
            <person name="Tapia R."/>
            <person name="Gilna P."/>
            <person name="Schmutz J."/>
            <person name="Larimer F."/>
            <person name="Land M."/>
            <person name="Hauser L."/>
            <person name="Kyrpides N."/>
            <person name="Mikhailova N."/>
            <person name="Viollier P."/>
            <person name="Stephens C."/>
            <person name="Richardson P."/>
        </authorList>
    </citation>
    <scope>NUCLEOTIDE SEQUENCE [LARGE SCALE GENOMIC DNA]</scope>
    <source>
        <strain evidence="2 3">MCS10</strain>
    </source>
</reference>
<dbReference type="HOGENOM" id="CLU_097546_0_0_5"/>
<organism evidence="2 3">
    <name type="scientific">Maricaulis maris (strain MCS10)</name>
    <name type="common">Caulobacter maris</name>
    <dbReference type="NCBI Taxonomy" id="394221"/>
    <lineage>
        <taxon>Bacteria</taxon>
        <taxon>Pseudomonadati</taxon>
        <taxon>Pseudomonadota</taxon>
        <taxon>Alphaproteobacteria</taxon>
        <taxon>Maricaulales</taxon>
        <taxon>Maricaulaceae</taxon>
        <taxon>Maricaulis</taxon>
    </lineage>
</organism>
<dbReference type="Proteomes" id="UP000001964">
    <property type="component" value="Chromosome"/>
</dbReference>
<dbReference type="KEGG" id="mmr:Mmar10_0349"/>